<feature type="transmembrane region" description="Helical" evidence="8">
    <location>
        <begin position="1263"/>
        <end position="1281"/>
    </location>
</feature>
<evidence type="ECO:0000313" key="10">
    <source>
        <dbReference type="EMBL" id="KAJ8446725.1"/>
    </source>
</evidence>
<keyword evidence="6 8" id="KW-0472">Membrane</keyword>
<feature type="domain" description="PGG" evidence="9">
    <location>
        <begin position="1151"/>
        <end position="1257"/>
    </location>
</feature>
<dbReference type="PANTHER" id="PTHR24186:SF46">
    <property type="entry name" value="PROTEIN ACCELERATED CELL DEATH 6-LIKE"/>
    <property type="match status" value="1"/>
</dbReference>
<dbReference type="OrthoDB" id="303876at2759"/>
<comment type="caution">
    <text evidence="10">The sequence shown here is derived from an EMBL/GenBank/DDBJ whole genome shotgun (WGS) entry which is preliminary data.</text>
</comment>
<dbReference type="SMART" id="SM00248">
    <property type="entry name" value="ANK"/>
    <property type="match status" value="14"/>
</dbReference>
<keyword evidence="11" id="KW-1185">Reference proteome</keyword>
<keyword evidence="4 8" id="KW-1133">Transmembrane helix</keyword>
<dbReference type="PROSITE" id="PS50297">
    <property type="entry name" value="ANK_REP_REGION"/>
    <property type="match status" value="4"/>
</dbReference>
<feature type="repeat" description="ANK" evidence="7">
    <location>
        <begin position="519"/>
        <end position="551"/>
    </location>
</feature>
<dbReference type="InterPro" id="IPR002110">
    <property type="entry name" value="Ankyrin_rpt"/>
</dbReference>
<evidence type="ECO:0000256" key="1">
    <source>
        <dbReference type="ARBA" id="ARBA00004141"/>
    </source>
</evidence>
<feature type="transmembrane region" description="Helical" evidence="8">
    <location>
        <begin position="1228"/>
        <end position="1251"/>
    </location>
</feature>
<dbReference type="InterPro" id="IPR026961">
    <property type="entry name" value="PGG_dom"/>
</dbReference>
<evidence type="ECO:0000256" key="8">
    <source>
        <dbReference type="SAM" id="Phobius"/>
    </source>
</evidence>
<dbReference type="EMBL" id="JAKOGI010000051">
    <property type="protein sequence ID" value="KAJ8446725.1"/>
    <property type="molecule type" value="Genomic_DNA"/>
</dbReference>
<evidence type="ECO:0000256" key="6">
    <source>
        <dbReference type="ARBA" id="ARBA00023136"/>
    </source>
</evidence>
<dbReference type="Pfam" id="PF00023">
    <property type="entry name" value="Ank"/>
    <property type="match status" value="1"/>
</dbReference>
<evidence type="ECO:0000256" key="4">
    <source>
        <dbReference type="ARBA" id="ARBA00022989"/>
    </source>
</evidence>
<keyword evidence="5 7" id="KW-0040">ANK repeat</keyword>
<name>A0A9Q1KPJ5_9CARY</name>
<evidence type="ECO:0000256" key="2">
    <source>
        <dbReference type="ARBA" id="ARBA00022692"/>
    </source>
</evidence>
<dbReference type="GO" id="GO:0005886">
    <property type="term" value="C:plasma membrane"/>
    <property type="evidence" value="ECO:0007669"/>
    <property type="project" value="TreeGrafter"/>
</dbReference>
<evidence type="ECO:0000259" key="9">
    <source>
        <dbReference type="Pfam" id="PF13962"/>
    </source>
</evidence>
<evidence type="ECO:0000313" key="11">
    <source>
        <dbReference type="Proteomes" id="UP001153076"/>
    </source>
</evidence>
<dbReference type="Proteomes" id="UP001153076">
    <property type="component" value="Unassembled WGS sequence"/>
</dbReference>
<feature type="repeat" description="ANK" evidence="7">
    <location>
        <begin position="466"/>
        <end position="490"/>
    </location>
</feature>
<keyword evidence="2 8" id="KW-0812">Transmembrane</keyword>
<organism evidence="10 11">
    <name type="scientific">Carnegiea gigantea</name>
    <dbReference type="NCBI Taxonomy" id="171969"/>
    <lineage>
        <taxon>Eukaryota</taxon>
        <taxon>Viridiplantae</taxon>
        <taxon>Streptophyta</taxon>
        <taxon>Embryophyta</taxon>
        <taxon>Tracheophyta</taxon>
        <taxon>Spermatophyta</taxon>
        <taxon>Magnoliopsida</taxon>
        <taxon>eudicotyledons</taxon>
        <taxon>Gunneridae</taxon>
        <taxon>Pentapetalae</taxon>
        <taxon>Caryophyllales</taxon>
        <taxon>Cactineae</taxon>
        <taxon>Cactaceae</taxon>
        <taxon>Cactoideae</taxon>
        <taxon>Echinocereeae</taxon>
        <taxon>Carnegiea</taxon>
    </lineage>
</organism>
<feature type="repeat" description="ANK" evidence="7">
    <location>
        <begin position="110"/>
        <end position="132"/>
    </location>
</feature>
<protein>
    <recommendedName>
        <fullName evidence="9">PGG domain-containing protein</fullName>
    </recommendedName>
</protein>
<dbReference type="Pfam" id="PF13962">
    <property type="entry name" value="PGG"/>
    <property type="match status" value="1"/>
</dbReference>
<keyword evidence="3" id="KW-0677">Repeat</keyword>
<feature type="repeat" description="ANK" evidence="7">
    <location>
        <begin position="75"/>
        <end position="107"/>
    </location>
</feature>
<dbReference type="PANTHER" id="PTHR24186">
    <property type="entry name" value="PROTEIN PHOSPHATASE 1 REGULATORY SUBUNIT"/>
    <property type="match status" value="1"/>
</dbReference>
<evidence type="ECO:0000256" key="7">
    <source>
        <dbReference type="PROSITE-ProRule" id="PRU00023"/>
    </source>
</evidence>
<evidence type="ECO:0000256" key="3">
    <source>
        <dbReference type="ARBA" id="ARBA00022737"/>
    </source>
</evidence>
<accession>A0A9Q1KPJ5</accession>
<feature type="repeat" description="ANK" evidence="7">
    <location>
        <begin position="323"/>
        <end position="355"/>
    </location>
</feature>
<evidence type="ECO:0000256" key="5">
    <source>
        <dbReference type="ARBA" id="ARBA00023043"/>
    </source>
</evidence>
<comment type="subcellular location">
    <subcellularLocation>
        <location evidence="1">Membrane</location>
        <topology evidence="1">Multi-pass membrane protein</topology>
    </subcellularLocation>
</comment>
<sequence length="1319" mass="147823">MVTVMEDELFRAAVEGEVGELSEENIVKNGDEYYQDQTTPRKNNIIHIAAEHGRARFIQVALARFSELGCRKNDNGDTPLHVASRKGNDEIVRLLVSLGGSDSIAMQNLQGDTPLHLALSNNKLRVAKYLLDQVGSDAILSLVNTSQETPLHVFLKYCIGTHTTKDALLEEGVLNLQGVYKSKCQMNSYRSLSSSNMIEGVLRKLLECKWVACMRDAKGLTPLLIAAQRGSFLALKHILENCSQSAEVCDLKGKTVLHHLKTSVIIPFKRKLYARDHGHDSDHNQQREEPKTAQELQSICYRELKELLKIPEIDAIKDAKDSDGNTPVYVALENEDFVLVRVLFECFADFAIKNEDGDSALDLIQSIPDFATKMEEAIATEKVLSQPMDDKLLIAAKEGNLTILRGIEIDIESGKVKYSDADCDYFFRRTSQGLSILHVAVKHGRQSFVEEVIKLFPTLVLTADSSGETPLHVAARRNKDHYPVAETLLQLTKDCISKLKEEVGYLFLDALPWRQKNSKGDTPLHEALRCSNYDMARDLMELDSELSSSENNAGETPLHILARYSTYTKSDKIGALVTLLMQQNKHIVYKRDSHGFTPLLRASYCGRIRVAYWIIRNCPASVQFRDSKGRNFLHLLRLEPIAELDAMTVEDMLYVYTNILVLTSEANVDGCQGPVLTPLDKFKDLRKLTGADFDALRSSQDHEGNTPLHSALDNNNFGAAKFLLHWCLRSELMHEMSIINNKGQSVLNLLELLDNNTPYVKQLKDLASLAQRKIKEEAFGKTMMEKKVYTEAVKGNMGYFFKEKPEEQDQDNTFMCQVAPDGSNILHIAIQHNRGEFAEKVMECYPHLIWERDYHGDTPLHTAAKLWDSHCSGLHHSQFEAQWEKACRSYHDSPSEEGLLIIPPWRVKNSQGNVPLHETANNSCEINCFEDYLLRFDFETATYVNSVGDTPLHISAEESYSFFRLSDLDYTARSATYVRDKEGLTPLLRAAKAGNSFKTYGILAYFPELIQVRDDRGRSLLHLLRVTEDKFSQKFVKKLYNEVSTLDALQKTKDFDGNTPLHSAIQDNNSIGAKLIAERYFEVENIAMARCQLAILNNDGKSIMDLLASHDDAPTEVLRLLINKSNAGANVHGLYIRGQWVRSGYGVCKSQIKDMANTLSVVAGLLATITFAAAFQVPGGFDGESGSPILLQRVAFKAFMIFNSFAMCGSMAVLFFLLWVMLTGNVTYSFLLLDLSIAILQLSFGATLLSFTTGVYVATSHKALWLAISICGLSSTLVVLLRKNFIFPIAQFFKLALRCFGACKMAGGNPHLARAFLHL</sequence>
<dbReference type="InterPro" id="IPR036770">
    <property type="entry name" value="Ankyrin_rpt-contain_sf"/>
</dbReference>
<dbReference type="SUPFAM" id="SSF48403">
    <property type="entry name" value="Ankyrin repeat"/>
    <property type="match status" value="3"/>
</dbReference>
<dbReference type="Pfam" id="PF12796">
    <property type="entry name" value="Ank_2"/>
    <property type="match status" value="2"/>
</dbReference>
<reference evidence="10" key="1">
    <citation type="submission" date="2022-04" db="EMBL/GenBank/DDBJ databases">
        <title>Carnegiea gigantea Genome sequencing and assembly v2.</title>
        <authorList>
            <person name="Copetti D."/>
            <person name="Sanderson M.J."/>
            <person name="Burquez A."/>
            <person name="Wojciechowski M.F."/>
        </authorList>
    </citation>
    <scope>NUCLEOTIDE SEQUENCE</scope>
    <source>
        <strain evidence="10">SGP5-SGP5p</strain>
        <tissue evidence="10">Aerial part</tissue>
    </source>
</reference>
<feature type="transmembrane region" description="Helical" evidence="8">
    <location>
        <begin position="1198"/>
        <end position="1222"/>
    </location>
</feature>
<gene>
    <name evidence="10" type="ORF">Cgig2_002887</name>
</gene>
<dbReference type="PROSITE" id="PS50088">
    <property type="entry name" value="ANK_REPEAT"/>
    <property type="match status" value="5"/>
</dbReference>
<proteinExistence type="predicted"/>
<dbReference type="Gene3D" id="1.25.40.20">
    <property type="entry name" value="Ankyrin repeat-containing domain"/>
    <property type="match status" value="7"/>
</dbReference>